<reference evidence="1" key="1">
    <citation type="submission" date="2013-11" db="EMBL/GenBank/DDBJ databases">
        <title>Microbial diversity, functional groups and degradation webs in Northern and Southern Mediterranean and Red Sea marine crude oil polluted sites.</title>
        <authorList>
            <person name="Daffonchio D."/>
            <person name="Mapelli F."/>
            <person name="Ferrer M."/>
            <person name="Richter M."/>
            <person name="Cherif A."/>
            <person name="Malkawi H.I."/>
            <person name="Yakimov M.M."/>
            <person name="Abdel-Fattah Y.R."/>
            <person name="Blaghen M."/>
            <person name="Golyshin P.N."/>
            <person name="Kalogerakis N."/>
            <person name="Boon N."/>
            <person name="Magagnini M."/>
            <person name="Fava F."/>
        </authorList>
    </citation>
    <scope>NUCLEOTIDE SEQUENCE</scope>
</reference>
<comment type="caution">
    <text evidence="1">The sequence shown here is derived from an EMBL/GenBank/DDBJ whole genome shotgun (WGS) entry which is preliminary data.</text>
</comment>
<dbReference type="EMBL" id="AYSL01001110">
    <property type="protein sequence ID" value="KTF06497.1"/>
    <property type="molecule type" value="Genomic_DNA"/>
</dbReference>
<name>A0A1B6NUT7_9ZZZZ</name>
<gene>
    <name evidence="1" type="ORF">MGSAQ_002007</name>
</gene>
<evidence type="ECO:0000313" key="1">
    <source>
        <dbReference type="EMBL" id="KTF06497.1"/>
    </source>
</evidence>
<proteinExistence type="predicted"/>
<protein>
    <submittedName>
        <fullName evidence="1">Uncharacterized protein</fullName>
    </submittedName>
</protein>
<accession>A0A1B6NUT7</accession>
<sequence>MLSAISTLKTTKQLLKLAQTISLHHNSLSAQLTL</sequence>
<dbReference type="AlphaFoldDB" id="A0A1B6NUT7"/>
<organism evidence="1">
    <name type="scientific">marine sediment metagenome</name>
    <dbReference type="NCBI Taxonomy" id="412755"/>
    <lineage>
        <taxon>unclassified sequences</taxon>
        <taxon>metagenomes</taxon>
        <taxon>ecological metagenomes</taxon>
    </lineage>
</organism>